<feature type="compositionally biased region" description="Low complexity" evidence="13">
    <location>
        <begin position="485"/>
        <end position="513"/>
    </location>
</feature>
<feature type="compositionally biased region" description="Low complexity" evidence="13">
    <location>
        <begin position="908"/>
        <end position="921"/>
    </location>
</feature>
<proteinExistence type="inferred from homology"/>
<dbReference type="Pfam" id="PF13920">
    <property type="entry name" value="zf-C3HC4_3"/>
    <property type="match status" value="1"/>
</dbReference>
<dbReference type="InterPro" id="IPR041888">
    <property type="entry name" value="RING-HC_ZNF598/HEL2"/>
</dbReference>
<dbReference type="InterPro" id="IPR036443">
    <property type="entry name" value="Znf_RanBP2_sf"/>
</dbReference>
<keyword evidence="17" id="KW-1185">Reference proteome</keyword>
<feature type="compositionally biased region" description="Polar residues" evidence="13">
    <location>
        <begin position="286"/>
        <end position="295"/>
    </location>
</feature>
<comment type="pathway">
    <text evidence="3">Protein modification; protein ubiquitination.</text>
</comment>
<dbReference type="Pfam" id="PF23202">
    <property type="entry name" value="PAH_ZNF598"/>
    <property type="match status" value="1"/>
</dbReference>
<dbReference type="PROSITE" id="PS00028">
    <property type="entry name" value="ZINC_FINGER_C2H2_1"/>
    <property type="match status" value="1"/>
</dbReference>
<dbReference type="InterPro" id="IPR056437">
    <property type="entry name" value="Znf-C2H2_ZNF598/HEL2"/>
</dbReference>
<feature type="compositionally biased region" description="Polar residues" evidence="13">
    <location>
        <begin position="892"/>
        <end position="906"/>
    </location>
</feature>
<evidence type="ECO:0000256" key="8">
    <source>
        <dbReference type="ARBA" id="ARBA00022723"/>
    </source>
</evidence>
<dbReference type="SMART" id="SM00547">
    <property type="entry name" value="ZnF_RBZ"/>
    <property type="match status" value="1"/>
</dbReference>
<feature type="compositionally biased region" description="Gly residues" evidence="13">
    <location>
        <begin position="922"/>
        <end position="931"/>
    </location>
</feature>
<dbReference type="InterPro" id="IPR013083">
    <property type="entry name" value="Znf_RING/FYVE/PHD"/>
</dbReference>
<dbReference type="GO" id="GO:0016567">
    <property type="term" value="P:protein ubiquitination"/>
    <property type="evidence" value="ECO:0007669"/>
    <property type="project" value="TreeGrafter"/>
</dbReference>
<dbReference type="SMART" id="SM00355">
    <property type="entry name" value="ZnF_C2H2"/>
    <property type="match status" value="3"/>
</dbReference>
<evidence type="ECO:0000259" key="15">
    <source>
        <dbReference type="PROSITE" id="PS50199"/>
    </source>
</evidence>
<dbReference type="GO" id="GO:0072344">
    <property type="term" value="P:rescue of stalled ribosome"/>
    <property type="evidence" value="ECO:0007669"/>
    <property type="project" value="InterPro"/>
</dbReference>
<dbReference type="Pfam" id="PF23230">
    <property type="entry name" value="zf-C2H2_13"/>
    <property type="match status" value="1"/>
</dbReference>
<evidence type="ECO:0000256" key="3">
    <source>
        <dbReference type="ARBA" id="ARBA00004906"/>
    </source>
</evidence>
<keyword evidence="10" id="KW-0862">Zinc</keyword>
<dbReference type="InterPro" id="IPR044288">
    <property type="entry name" value="ZNF598/HEL2"/>
</dbReference>
<feature type="region of interest" description="Disordered" evidence="13">
    <location>
        <begin position="285"/>
        <end position="314"/>
    </location>
</feature>
<evidence type="ECO:0000256" key="6">
    <source>
        <dbReference type="ARBA" id="ARBA00022553"/>
    </source>
</evidence>
<evidence type="ECO:0000256" key="11">
    <source>
        <dbReference type="ARBA" id="ARBA00035113"/>
    </source>
</evidence>
<dbReference type="InterPro" id="IPR001841">
    <property type="entry name" value="Znf_RING"/>
</dbReference>
<feature type="compositionally biased region" description="Low complexity" evidence="13">
    <location>
        <begin position="305"/>
        <end position="314"/>
    </location>
</feature>
<dbReference type="Gene3D" id="3.30.40.10">
    <property type="entry name" value="Zinc/RING finger domain, C3HC4 (zinc finger)"/>
    <property type="match status" value="1"/>
</dbReference>
<dbReference type="EMBL" id="BDRX01000028">
    <property type="protein sequence ID" value="GBF91964.1"/>
    <property type="molecule type" value="Genomic_DNA"/>
</dbReference>
<evidence type="ECO:0000313" key="16">
    <source>
        <dbReference type="EMBL" id="GBF91964.1"/>
    </source>
</evidence>
<feature type="domain" description="RING-type" evidence="14">
    <location>
        <begin position="6"/>
        <end position="47"/>
    </location>
</feature>
<dbReference type="InParanoid" id="A0A2V0NWE9"/>
<feature type="region of interest" description="Disordered" evidence="13">
    <location>
        <begin position="442"/>
        <end position="461"/>
    </location>
</feature>
<dbReference type="EC" id="2.3.2.27" evidence="4"/>
<dbReference type="PROSITE" id="PS50199">
    <property type="entry name" value="ZF_RANBP2_2"/>
    <property type="match status" value="1"/>
</dbReference>
<feature type="region of interest" description="Disordered" evidence="13">
    <location>
        <begin position="328"/>
        <end position="382"/>
    </location>
</feature>
<dbReference type="PANTHER" id="PTHR22938">
    <property type="entry name" value="ZINC FINGER PROTEIN 598"/>
    <property type="match status" value="1"/>
</dbReference>
<dbReference type="GO" id="GO:0043022">
    <property type="term" value="F:ribosome binding"/>
    <property type="evidence" value="ECO:0007669"/>
    <property type="project" value="TreeGrafter"/>
</dbReference>
<dbReference type="Gene3D" id="2.30.30.380">
    <property type="entry name" value="Zn-finger domain of Sec23/24"/>
    <property type="match status" value="1"/>
</dbReference>
<evidence type="ECO:0000256" key="2">
    <source>
        <dbReference type="ARBA" id="ARBA00004496"/>
    </source>
</evidence>
<comment type="caution">
    <text evidence="16">The sequence shown here is derived from an EMBL/GenBank/DDBJ whole genome shotgun (WGS) entry which is preliminary data.</text>
</comment>
<keyword evidence="9 12" id="KW-0863">Zinc-finger</keyword>
<keyword evidence="8" id="KW-0479">Metal-binding</keyword>
<evidence type="ECO:0000256" key="7">
    <source>
        <dbReference type="ARBA" id="ARBA00022679"/>
    </source>
</evidence>
<dbReference type="FunCoup" id="A0A2V0NWE9">
    <property type="interactions" value="1446"/>
</dbReference>
<dbReference type="InterPro" id="IPR001876">
    <property type="entry name" value="Znf_RanBP2"/>
</dbReference>
<accession>A0A2V0NWE9</accession>
<feature type="region of interest" description="Disordered" evidence="13">
    <location>
        <begin position="485"/>
        <end position="594"/>
    </location>
</feature>
<comment type="similarity">
    <text evidence="11">Belongs to the ZNF598/HEL2 family.</text>
</comment>
<evidence type="ECO:0000256" key="12">
    <source>
        <dbReference type="PROSITE-ProRule" id="PRU00322"/>
    </source>
</evidence>
<dbReference type="PANTHER" id="PTHR22938:SF0">
    <property type="entry name" value="E3 UBIQUITIN-PROTEIN LIGASE ZNF598"/>
    <property type="match status" value="1"/>
</dbReference>
<dbReference type="InterPro" id="IPR013087">
    <property type="entry name" value="Znf_C2H2_type"/>
</dbReference>
<dbReference type="GO" id="GO:0061630">
    <property type="term" value="F:ubiquitin protein ligase activity"/>
    <property type="evidence" value="ECO:0007669"/>
    <property type="project" value="UniProtKB-EC"/>
</dbReference>
<feature type="compositionally biased region" description="Gly residues" evidence="13">
    <location>
        <begin position="838"/>
        <end position="849"/>
    </location>
</feature>
<dbReference type="SUPFAM" id="SSF90209">
    <property type="entry name" value="Ran binding protein zinc finger-like"/>
    <property type="match status" value="1"/>
</dbReference>
<dbReference type="OrthoDB" id="3838338at2759"/>
<dbReference type="GO" id="GO:0005737">
    <property type="term" value="C:cytoplasm"/>
    <property type="evidence" value="ECO:0007669"/>
    <property type="project" value="UniProtKB-SubCell"/>
</dbReference>
<feature type="region of interest" description="Disordered" evidence="13">
    <location>
        <begin position="799"/>
        <end position="931"/>
    </location>
</feature>
<dbReference type="Proteomes" id="UP000247498">
    <property type="component" value="Unassembled WGS sequence"/>
</dbReference>
<evidence type="ECO:0000256" key="5">
    <source>
        <dbReference type="ARBA" id="ARBA00022490"/>
    </source>
</evidence>
<comment type="catalytic activity">
    <reaction evidence="1">
        <text>S-ubiquitinyl-[E2 ubiquitin-conjugating enzyme]-L-cysteine + [acceptor protein]-L-lysine = [E2 ubiquitin-conjugating enzyme]-L-cysteine + N(6)-ubiquitinyl-[acceptor protein]-L-lysine.</text>
        <dbReference type="EC" id="2.3.2.27"/>
    </reaction>
</comment>
<dbReference type="GO" id="GO:0008270">
    <property type="term" value="F:zinc ion binding"/>
    <property type="evidence" value="ECO:0007669"/>
    <property type="project" value="UniProtKB-KW"/>
</dbReference>
<evidence type="ECO:0000256" key="9">
    <source>
        <dbReference type="ARBA" id="ARBA00022771"/>
    </source>
</evidence>
<dbReference type="AlphaFoldDB" id="A0A2V0NWE9"/>
<dbReference type="PROSITE" id="PS01358">
    <property type="entry name" value="ZF_RANBP2_1"/>
    <property type="match status" value="1"/>
</dbReference>
<dbReference type="InterPro" id="IPR057634">
    <property type="entry name" value="PAH_ZNF598/HEL2"/>
</dbReference>
<dbReference type="CDD" id="cd16615">
    <property type="entry name" value="RING-HC_ZNF598"/>
    <property type="match status" value="1"/>
</dbReference>
<evidence type="ECO:0000256" key="10">
    <source>
        <dbReference type="ARBA" id="ARBA00022833"/>
    </source>
</evidence>
<feature type="compositionally biased region" description="Pro residues" evidence="13">
    <location>
        <begin position="816"/>
        <end position="827"/>
    </location>
</feature>
<keyword evidence="6" id="KW-0597">Phosphoprotein</keyword>
<comment type="subcellular location">
    <subcellularLocation>
        <location evidence="2">Cytoplasm</location>
    </subcellularLocation>
</comment>
<keyword evidence="5" id="KW-0963">Cytoplasm</keyword>
<evidence type="ECO:0000313" key="17">
    <source>
        <dbReference type="Proteomes" id="UP000247498"/>
    </source>
</evidence>
<evidence type="ECO:0000256" key="4">
    <source>
        <dbReference type="ARBA" id="ARBA00012483"/>
    </source>
</evidence>
<dbReference type="PROSITE" id="PS50089">
    <property type="entry name" value="ZF_RING_2"/>
    <property type="match status" value="1"/>
</dbReference>
<name>A0A2V0NWE9_9CHLO</name>
<reference evidence="16 17" key="1">
    <citation type="journal article" date="2018" name="Sci. Rep.">
        <title>Raphidocelis subcapitata (=Pseudokirchneriella subcapitata) provides an insight into genome evolution and environmental adaptations in the Sphaeropleales.</title>
        <authorList>
            <person name="Suzuki S."/>
            <person name="Yamaguchi H."/>
            <person name="Nakajima N."/>
            <person name="Kawachi M."/>
        </authorList>
    </citation>
    <scope>NUCLEOTIDE SEQUENCE [LARGE SCALE GENOMIC DNA]</scope>
    <source>
        <strain evidence="16 17">NIES-35</strain>
    </source>
</reference>
<evidence type="ECO:0000256" key="1">
    <source>
        <dbReference type="ARBA" id="ARBA00000900"/>
    </source>
</evidence>
<feature type="compositionally biased region" description="Gly residues" evidence="13">
    <location>
        <begin position="799"/>
        <end position="808"/>
    </location>
</feature>
<keyword evidence="7" id="KW-0808">Transferase</keyword>
<evidence type="ECO:0000259" key="14">
    <source>
        <dbReference type="PROSITE" id="PS50089"/>
    </source>
</evidence>
<feature type="compositionally biased region" description="Low complexity" evidence="13">
    <location>
        <begin position="343"/>
        <end position="358"/>
    </location>
</feature>
<gene>
    <name evidence="16" type="ORF">Rsub_04688</name>
</gene>
<sequence>MSEDHCSICMDPLEWTGFGPCGHKEACSRCVARLRFVLQDKRCMYCHTAHDEVYFTRYMGDFTARPGDFESLKARVTAGEVQALPEVGGYFDDRDHYQYIKSLCSYTHPSLVESGAAPSFPSLGQLKRRVVDQVKLHFCDLCLTGRKVFISEQVLYSRRDLDRHNRTGDDAGPLAEAGFKGHPPCHFCRTRFFDSNELYTHMERSHEHCFLCRRAAPSKYVYFRDYAELDGHYQSDHHPCPHPACLERRFVVFASEGELKRHFAAEHGEEMRMSRAQRREALTVPVNLQFSSQPPQGRRGDRGAPEAAAAAAAAERPGVVIGGGAGLARGGRGGMRHSRSDPAMAAAVAASVETAGAEASRRDAPPAQQQQQQRQAQQQPVVRSVAFDASDFPAVGGAGGGVGGSGGVALGTWVAANPGAGGSGGAGPSGATSLAAEDFPELPSMSRSQKQRQRQKAKTAATTLVARMAAAAAAPRVLNRAVPAARAAGPGPGAGLPASRSSGNLVEGASSSRPPAPPPAGGSAAASDEEAEEEAFPALDGGAGPAGSEQAHPSWVPVRSRAPRPGSGRAAAASPARPAPRPADFPALGRAAAPRSAASPAPAAAAGGGAAAGLSGAVARAAAAGGVSEELKAANRALIERIKSQLDERGFARFREQSASFMRGDLGAGDYHDLAVSLGLLPLVAQLAELCPEPARREGLLAAHRAFLGSSRAHDAAALGAGWVPPEAALAAAGAAAARGSWGCGACTLVNAPGSAACEACGTPRAAAAAAARAAATATAAGGRSAAAVLAAGGGGTWPGSAGGGRPGSAGSSAAPAPPPAPSPPAPAATSWPTLDGGASGSGRGGAGPSGASAAQQGGDEDAPSPEAAAGGKGKKGKAAKQKMSLRELLESGQSAPGNAWSQPQRTAKLGAAPAVAAPKGAWGGKAGGGDKLARQLRATGLGDG</sequence>
<feature type="compositionally biased region" description="Low complexity" evidence="13">
    <location>
        <begin position="559"/>
        <end position="576"/>
    </location>
</feature>
<feature type="compositionally biased region" description="Low complexity" evidence="13">
    <location>
        <begin position="365"/>
        <end position="380"/>
    </location>
</feature>
<organism evidence="16 17">
    <name type="scientific">Raphidocelis subcapitata</name>
    <dbReference type="NCBI Taxonomy" id="307507"/>
    <lineage>
        <taxon>Eukaryota</taxon>
        <taxon>Viridiplantae</taxon>
        <taxon>Chlorophyta</taxon>
        <taxon>core chlorophytes</taxon>
        <taxon>Chlorophyceae</taxon>
        <taxon>CS clade</taxon>
        <taxon>Sphaeropleales</taxon>
        <taxon>Selenastraceae</taxon>
        <taxon>Raphidocelis</taxon>
    </lineage>
</organism>
<dbReference type="STRING" id="307507.A0A2V0NWE9"/>
<feature type="domain" description="RanBP2-type" evidence="15">
    <location>
        <begin position="738"/>
        <end position="767"/>
    </location>
</feature>
<protein>
    <recommendedName>
        <fullName evidence="4">RING-type E3 ubiquitin transferase</fullName>
        <ecNumber evidence="4">2.3.2.27</ecNumber>
    </recommendedName>
</protein>
<evidence type="ECO:0000256" key="13">
    <source>
        <dbReference type="SAM" id="MobiDB-lite"/>
    </source>
</evidence>